<comment type="catalytic activity">
    <reaction evidence="1 10">
        <text>Endohydrolysis of (1-&gt;4)-beta-D-xylosidic linkages in xylans.</text>
        <dbReference type="EC" id="3.2.1.8"/>
    </reaction>
</comment>
<evidence type="ECO:0000259" key="12">
    <source>
        <dbReference type="PROSITE" id="PS51760"/>
    </source>
</evidence>
<dbReference type="InterPro" id="IPR006311">
    <property type="entry name" value="TAT_signal"/>
</dbReference>
<keyword evidence="8 10" id="KW-0624">Polysaccharide degradation</keyword>
<keyword evidence="7 10" id="KW-0326">Glycosidase</keyword>
<dbReference type="PROSITE" id="PS00591">
    <property type="entry name" value="GH10_1"/>
    <property type="match status" value="1"/>
</dbReference>
<dbReference type="RefSeq" id="WP_379871351.1">
    <property type="nucleotide sequence ID" value="NZ_JBHTBH010000005.1"/>
</dbReference>
<evidence type="ECO:0000256" key="8">
    <source>
        <dbReference type="ARBA" id="ARBA00023326"/>
    </source>
</evidence>
<dbReference type="SMART" id="SM00633">
    <property type="entry name" value="Glyco_10"/>
    <property type="match status" value="1"/>
</dbReference>
<reference evidence="14" key="1">
    <citation type="journal article" date="2019" name="Int. J. Syst. Evol. Microbiol.">
        <title>The Global Catalogue of Microorganisms (GCM) 10K type strain sequencing project: providing services to taxonomists for standard genome sequencing and annotation.</title>
        <authorList>
            <consortium name="The Broad Institute Genomics Platform"/>
            <consortium name="The Broad Institute Genome Sequencing Center for Infectious Disease"/>
            <person name="Wu L."/>
            <person name="Ma J."/>
        </authorList>
    </citation>
    <scope>NUCLEOTIDE SEQUENCE [LARGE SCALE GENOMIC DNA]</scope>
    <source>
        <strain evidence="14">CGMCC 4.7382</strain>
    </source>
</reference>
<evidence type="ECO:0000256" key="1">
    <source>
        <dbReference type="ARBA" id="ARBA00000681"/>
    </source>
</evidence>
<proteinExistence type="inferred from homology"/>
<evidence type="ECO:0000256" key="3">
    <source>
        <dbReference type="ARBA" id="ARBA00022651"/>
    </source>
</evidence>
<dbReference type="PANTHER" id="PTHR31490">
    <property type="entry name" value="GLYCOSYL HYDROLASE"/>
    <property type="match status" value="1"/>
</dbReference>
<gene>
    <name evidence="13" type="ORF">ACFQRF_13215</name>
</gene>
<feature type="chain" id="PRO_5046675343" description="Beta-xylanase" evidence="11">
    <location>
        <begin position="38"/>
        <end position="380"/>
    </location>
</feature>
<dbReference type="InterPro" id="IPR001000">
    <property type="entry name" value="GH10_dom"/>
</dbReference>
<dbReference type="Proteomes" id="UP001596540">
    <property type="component" value="Unassembled WGS sequence"/>
</dbReference>
<dbReference type="InterPro" id="IPR017853">
    <property type="entry name" value="GH"/>
</dbReference>
<sequence>MERNDDSSRRPYIRRNGALLAAAVFALSLVTPAAAQAQTGAASGSLREHAQARGVQIGAGIEAGPLTNEAQYRDILAAEFNAVTPGNEMKWESVEPQRGQYRWGPADQIVAAAEANGQQVRGHTLVWHSQLPSWVANGGFGAEELRGILRDHIEVEAGRYAGRIYAWDVVNEPFNEDGSLRDSVFYRTLGEEYIADAFRWAREADPNARLYINDYNVEGINAKSDALYELVRRLREQGVPIDGVGLQGHFILGQVPGTIEENLRRFADLGVDVAITELDIRIPMPADAAEIQQQAREYESVLAACLAVSRCTGVTVWGITDRHSWIPGTFPGYGAALPYDEQYRPKPAYHALHDTLAAAVVNDGGTSVPAGPPGAAAPAG</sequence>
<dbReference type="PROSITE" id="PS51760">
    <property type="entry name" value="GH10_2"/>
    <property type="match status" value="1"/>
</dbReference>
<feature type="signal peptide" evidence="11">
    <location>
        <begin position="1"/>
        <end position="37"/>
    </location>
</feature>
<evidence type="ECO:0000256" key="2">
    <source>
        <dbReference type="ARBA" id="ARBA00007495"/>
    </source>
</evidence>
<dbReference type="EC" id="3.2.1.8" evidence="10"/>
<evidence type="ECO:0000313" key="13">
    <source>
        <dbReference type="EMBL" id="MFC7328705.1"/>
    </source>
</evidence>
<dbReference type="InterPro" id="IPR044846">
    <property type="entry name" value="GH10"/>
</dbReference>
<evidence type="ECO:0000256" key="11">
    <source>
        <dbReference type="SAM" id="SignalP"/>
    </source>
</evidence>
<keyword evidence="3" id="KW-0858">Xylan degradation</keyword>
<evidence type="ECO:0000256" key="9">
    <source>
        <dbReference type="PROSITE-ProRule" id="PRU10061"/>
    </source>
</evidence>
<dbReference type="PRINTS" id="PR00134">
    <property type="entry name" value="GLHYDRLASE10"/>
</dbReference>
<dbReference type="InterPro" id="IPR031158">
    <property type="entry name" value="GH10_AS"/>
</dbReference>
<name>A0ABW2KHC1_9ACTN</name>
<dbReference type="PROSITE" id="PS51318">
    <property type="entry name" value="TAT"/>
    <property type="match status" value="1"/>
</dbReference>
<keyword evidence="4 11" id="KW-0732">Signal</keyword>
<dbReference type="SUPFAM" id="SSF51445">
    <property type="entry name" value="(Trans)glycosidases"/>
    <property type="match status" value="1"/>
</dbReference>
<comment type="similarity">
    <text evidence="2 10">Belongs to the glycosyl hydrolase 10 (cellulase F) family.</text>
</comment>
<feature type="domain" description="GH10" evidence="12">
    <location>
        <begin position="40"/>
        <end position="355"/>
    </location>
</feature>
<dbReference type="EMBL" id="JBHTBH010000005">
    <property type="protein sequence ID" value="MFC7328705.1"/>
    <property type="molecule type" value="Genomic_DNA"/>
</dbReference>
<dbReference type="Pfam" id="PF00331">
    <property type="entry name" value="Glyco_hydro_10"/>
    <property type="match status" value="1"/>
</dbReference>
<evidence type="ECO:0000256" key="7">
    <source>
        <dbReference type="ARBA" id="ARBA00023295"/>
    </source>
</evidence>
<keyword evidence="6 10" id="KW-0119">Carbohydrate metabolism</keyword>
<evidence type="ECO:0000256" key="4">
    <source>
        <dbReference type="ARBA" id="ARBA00022729"/>
    </source>
</evidence>
<evidence type="ECO:0000313" key="14">
    <source>
        <dbReference type="Proteomes" id="UP001596540"/>
    </source>
</evidence>
<protein>
    <recommendedName>
        <fullName evidence="10">Beta-xylanase</fullName>
        <ecNumber evidence="10">3.2.1.8</ecNumber>
    </recommendedName>
</protein>
<keyword evidence="14" id="KW-1185">Reference proteome</keyword>
<comment type="caution">
    <text evidence="13">The sequence shown here is derived from an EMBL/GenBank/DDBJ whole genome shotgun (WGS) entry which is preliminary data.</text>
</comment>
<feature type="active site" description="Nucleophile" evidence="9">
    <location>
        <position position="277"/>
    </location>
</feature>
<keyword evidence="5 10" id="KW-0378">Hydrolase</keyword>
<dbReference type="PANTHER" id="PTHR31490:SF88">
    <property type="entry name" value="BETA-XYLANASE"/>
    <property type="match status" value="1"/>
</dbReference>
<evidence type="ECO:0000256" key="6">
    <source>
        <dbReference type="ARBA" id="ARBA00023277"/>
    </source>
</evidence>
<evidence type="ECO:0000256" key="10">
    <source>
        <dbReference type="RuleBase" id="RU361174"/>
    </source>
</evidence>
<dbReference type="Gene3D" id="3.20.20.80">
    <property type="entry name" value="Glycosidases"/>
    <property type="match status" value="1"/>
</dbReference>
<accession>A0ABW2KHC1</accession>
<evidence type="ECO:0000256" key="5">
    <source>
        <dbReference type="ARBA" id="ARBA00022801"/>
    </source>
</evidence>
<organism evidence="13 14">
    <name type="scientific">Marinactinospora rubrisoli</name>
    <dbReference type="NCBI Taxonomy" id="2715399"/>
    <lineage>
        <taxon>Bacteria</taxon>
        <taxon>Bacillati</taxon>
        <taxon>Actinomycetota</taxon>
        <taxon>Actinomycetes</taxon>
        <taxon>Streptosporangiales</taxon>
        <taxon>Nocardiopsidaceae</taxon>
        <taxon>Marinactinospora</taxon>
    </lineage>
</organism>